<sequence>MTTTALKARKEFGKTLASDIAHRLRNEIVTCQLKPNESLKFDALRLSFGASFTTLREALTLLVAEGLVVAEEQRGYKVAPVTLEDLHDLTHARILIEVDLIRRSIERGDDDWEIRVISCLHRLAKIEERAPEDYAGNAEWKSAHRQFHEALVLASGSPTLLAVRNSLFDRAERYRNLSALYRPRPRDKAGEHRALMQAAIGRNADQACALIASHIQTTSDNVAKYASGVINAG</sequence>
<evidence type="ECO:0000259" key="4">
    <source>
        <dbReference type="PROSITE" id="PS50949"/>
    </source>
</evidence>
<dbReference type="PROSITE" id="PS50949">
    <property type="entry name" value="HTH_GNTR"/>
    <property type="match status" value="1"/>
</dbReference>
<dbReference type="Gene3D" id="1.10.10.10">
    <property type="entry name" value="Winged helix-like DNA-binding domain superfamily/Winged helix DNA-binding domain"/>
    <property type="match status" value="1"/>
</dbReference>
<dbReference type="InterPro" id="IPR036388">
    <property type="entry name" value="WH-like_DNA-bd_sf"/>
</dbReference>
<dbReference type="Pfam" id="PF00392">
    <property type="entry name" value="GntR"/>
    <property type="match status" value="1"/>
</dbReference>
<dbReference type="SMART" id="SM00345">
    <property type="entry name" value="HTH_GNTR"/>
    <property type="match status" value="1"/>
</dbReference>
<dbReference type="Gene3D" id="1.20.120.530">
    <property type="entry name" value="GntR ligand-binding domain-like"/>
    <property type="match status" value="1"/>
</dbReference>
<dbReference type="EMBL" id="LLXX01000157">
    <property type="protein sequence ID" value="KRR01621.1"/>
    <property type="molecule type" value="Genomic_DNA"/>
</dbReference>
<keyword evidence="1" id="KW-0805">Transcription regulation</keyword>
<dbReference type="PANTHER" id="PTHR43537">
    <property type="entry name" value="TRANSCRIPTIONAL REGULATOR, GNTR FAMILY"/>
    <property type="match status" value="1"/>
</dbReference>
<dbReference type="SMART" id="SM00895">
    <property type="entry name" value="FCD"/>
    <property type="match status" value="1"/>
</dbReference>
<feature type="domain" description="HTH gntR-type" evidence="4">
    <location>
        <begin position="14"/>
        <end position="81"/>
    </location>
</feature>
<dbReference type="Pfam" id="PF07729">
    <property type="entry name" value="FCD"/>
    <property type="match status" value="1"/>
</dbReference>
<dbReference type="InterPro" id="IPR036390">
    <property type="entry name" value="WH_DNA-bd_sf"/>
</dbReference>
<dbReference type="STRING" id="1518501.CQ10_37245"/>
<evidence type="ECO:0000313" key="6">
    <source>
        <dbReference type="Proteomes" id="UP000051913"/>
    </source>
</evidence>
<dbReference type="PANTHER" id="PTHR43537:SF20">
    <property type="entry name" value="HTH-TYPE TRANSCRIPTIONAL REPRESSOR GLAR"/>
    <property type="match status" value="1"/>
</dbReference>
<dbReference type="AlphaFoldDB" id="A0A0R3L7Y2"/>
<organism evidence="5 6">
    <name type="scientific">Bradyrhizobium valentinum</name>
    <dbReference type="NCBI Taxonomy" id="1518501"/>
    <lineage>
        <taxon>Bacteria</taxon>
        <taxon>Pseudomonadati</taxon>
        <taxon>Pseudomonadota</taxon>
        <taxon>Alphaproteobacteria</taxon>
        <taxon>Hyphomicrobiales</taxon>
        <taxon>Nitrobacteraceae</taxon>
        <taxon>Bradyrhizobium</taxon>
    </lineage>
</organism>
<protein>
    <submittedName>
        <fullName evidence="5">GntR family transcriptional regulator</fullName>
    </submittedName>
</protein>
<dbReference type="OrthoDB" id="8680240at2"/>
<keyword evidence="6" id="KW-1185">Reference proteome</keyword>
<proteinExistence type="predicted"/>
<name>A0A0R3L7Y2_9BRAD</name>
<comment type="caution">
    <text evidence="5">The sequence shown here is derived from an EMBL/GenBank/DDBJ whole genome shotgun (WGS) entry which is preliminary data.</text>
</comment>
<evidence type="ECO:0000256" key="1">
    <source>
        <dbReference type="ARBA" id="ARBA00023015"/>
    </source>
</evidence>
<evidence type="ECO:0000313" key="5">
    <source>
        <dbReference type="EMBL" id="KRR01621.1"/>
    </source>
</evidence>
<dbReference type="InterPro" id="IPR000524">
    <property type="entry name" value="Tscrpt_reg_HTH_GntR"/>
</dbReference>
<accession>A0A0R3L7Y2</accession>
<evidence type="ECO:0000256" key="3">
    <source>
        <dbReference type="ARBA" id="ARBA00023163"/>
    </source>
</evidence>
<dbReference type="SUPFAM" id="SSF48008">
    <property type="entry name" value="GntR ligand-binding domain-like"/>
    <property type="match status" value="1"/>
</dbReference>
<keyword evidence="2" id="KW-0238">DNA-binding</keyword>
<evidence type="ECO:0000256" key="2">
    <source>
        <dbReference type="ARBA" id="ARBA00023125"/>
    </source>
</evidence>
<dbReference type="InterPro" id="IPR011711">
    <property type="entry name" value="GntR_C"/>
</dbReference>
<dbReference type="GO" id="GO:0003677">
    <property type="term" value="F:DNA binding"/>
    <property type="evidence" value="ECO:0007669"/>
    <property type="project" value="UniProtKB-KW"/>
</dbReference>
<keyword evidence="3" id="KW-0804">Transcription</keyword>
<dbReference type="RefSeq" id="WP_057853358.1">
    <property type="nucleotide sequence ID" value="NZ_LLXX01000157.1"/>
</dbReference>
<dbReference type="Proteomes" id="UP000051913">
    <property type="component" value="Unassembled WGS sequence"/>
</dbReference>
<dbReference type="GO" id="GO:0003700">
    <property type="term" value="F:DNA-binding transcription factor activity"/>
    <property type="evidence" value="ECO:0007669"/>
    <property type="project" value="InterPro"/>
</dbReference>
<dbReference type="InterPro" id="IPR008920">
    <property type="entry name" value="TF_FadR/GntR_C"/>
</dbReference>
<reference evidence="5 6" key="1">
    <citation type="submission" date="2014-03" db="EMBL/GenBank/DDBJ databases">
        <title>Bradyrhizobium valentinum sp. nov., isolated from effective nodules of Lupinus mariae-josephae, a lupine endemic of basic-lime soils in Eastern Spain.</title>
        <authorList>
            <person name="Duran D."/>
            <person name="Rey L."/>
            <person name="Navarro A."/>
            <person name="Busquets A."/>
            <person name="Imperial J."/>
            <person name="Ruiz-Argueso T."/>
        </authorList>
    </citation>
    <scope>NUCLEOTIDE SEQUENCE [LARGE SCALE GENOMIC DNA]</scope>
    <source>
        <strain evidence="5 6">LmjM3</strain>
    </source>
</reference>
<dbReference type="SUPFAM" id="SSF46785">
    <property type="entry name" value="Winged helix' DNA-binding domain"/>
    <property type="match status" value="1"/>
</dbReference>
<gene>
    <name evidence="5" type="ORF">CP49_21625</name>
</gene>